<name>A0A7I8JS60_SPIIN</name>
<dbReference type="CDD" id="cd08760">
    <property type="entry name" value="Cyt_b561_FRRS1_like"/>
    <property type="match status" value="1"/>
</dbReference>
<evidence type="ECO:0000256" key="7">
    <source>
        <dbReference type="SAM" id="Phobius"/>
    </source>
</evidence>
<dbReference type="AlphaFoldDB" id="A0A7I8JS60"/>
<protein>
    <submittedName>
        <fullName evidence="10">Uncharacterized protein</fullName>
    </submittedName>
</protein>
<dbReference type="InterPro" id="IPR045266">
    <property type="entry name" value="DOH_DOMON"/>
</dbReference>
<keyword evidence="2" id="KW-0813">Transport</keyword>
<evidence type="ECO:0000256" key="3">
    <source>
        <dbReference type="ARBA" id="ARBA00022692"/>
    </source>
</evidence>
<dbReference type="EMBL" id="CACRZD030000016">
    <property type="protein sequence ID" value="CAA6672262.1"/>
    <property type="molecule type" value="Genomic_DNA"/>
</dbReference>
<evidence type="ECO:0000256" key="2">
    <source>
        <dbReference type="ARBA" id="ARBA00022448"/>
    </source>
</evidence>
<dbReference type="Proteomes" id="UP001189122">
    <property type="component" value="Unassembled WGS sequence"/>
</dbReference>
<dbReference type="PROSITE" id="PS50939">
    <property type="entry name" value="CYTOCHROME_B561"/>
    <property type="match status" value="1"/>
</dbReference>
<accession>A0A7I8JS60</accession>
<evidence type="ECO:0000313" key="10">
    <source>
        <dbReference type="EMBL" id="CAA2633138.1"/>
    </source>
</evidence>
<reference evidence="10 11" key="1">
    <citation type="submission" date="2019-12" db="EMBL/GenBank/DDBJ databases">
        <authorList>
            <person name="Scholz U."/>
            <person name="Mascher M."/>
            <person name="Fiebig A."/>
        </authorList>
    </citation>
    <scope>NUCLEOTIDE SEQUENCE</scope>
</reference>
<evidence type="ECO:0000256" key="4">
    <source>
        <dbReference type="ARBA" id="ARBA00022982"/>
    </source>
</evidence>
<evidence type="ECO:0000256" key="6">
    <source>
        <dbReference type="ARBA" id="ARBA00023136"/>
    </source>
</evidence>
<keyword evidence="6 7" id="KW-0472">Membrane</keyword>
<organism evidence="10">
    <name type="scientific">Spirodela intermedia</name>
    <name type="common">Intermediate duckweed</name>
    <dbReference type="NCBI Taxonomy" id="51605"/>
    <lineage>
        <taxon>Eukaryota</taxon>
        <taxon>Viridiplantae</taxon>
        <taxon>Streptophyta</taxon>
        <taxon>Embryophyta</taxon>
        <taxon>Tracheophyta</taxon>
        <taxon>Spermatophyta</taxon>
        <taxon>Magnoliopsida</taxon>
        <taxon>Liliopsida</taxon>
        <taxon>Araceae</taxon>
        <taxon>Lemnoideae</taxon>
        <taxon>Spirodela</taxon>
    </lineage>
</organism>
<feature type="transmembrane region" description="Helical" evidence="7">
    <location>
        <begin position="703"/>
        <end position="724"/>
    </location>
</feature>
<dbReference type="Pfam" id="PF03188">
    <property type="entry name" value="Cytochrom_B561"/>
    <property type="match status" value="1"/>
</dbReference>
<feature type="transmembrane region" description="Helical" evidence="7">
    <location>
        <begin position="665"/>
        <end position="683"/>
    </location>
</feature>
<dbReference type="SMART" id="SM00664">
    <property type="entry name" value="DoH"/>
    <property type="match status" value="2"/>
</dbReference>
<sequence>MRGCRAEAPCSEGNSSVVGFESELVMVQHQVRGVFRVVDGCSFSVREFDMLEGSGEVRSGSYLSGTSPRRRISGMSFCRAPGMSGARLRTKSEYLPFSVAISGYVRRISVLYGLRVVSTRITTPSMIHADVAITGFTEEGTPFADDYYITAKSECGQNKDGDVQGVCPDTVYDSDHAGLVNNTKPIYGHRKDGVSFIRYNRPLVTIDETFDVVVHKNDTMNVIWALGKISPPNALQGYYRPQKHGALHDHNERLHWPLDAEDKDDQDLITADGKTPLVVVSGPALRYPNPPSPSNVLYINKKEAPLLRVERGVPVKFSIQAGHNVALYITSDPIGGNATSRNISEVVYAGGPDAEGVPATPKELVWLPDRKTPDQVYYQSLFEKKMGWKIQVVDGGLSDMYHNSVFLDDQQVTLFWTLSEGSISLAARGEKKSGYLAIGFGSEMRHSFAYVGWVDESGKPHVNTYWIDGRDASSLHPTSENLTDVRCKTENGMITFEFTRPFSPSCSGRIECQNVIEPVAPLRVIWAMGALWSEDNLSERNMHSLTSTRSMRVMLMHGSAEAEQDLRPVLAVHGFMMFVAWGMLLPGDGWFKIHVYLQYSGISIMLLGVLFAAAELRGFSISSLHVKFGITALILACAQPINAYLRPKKPVNGESTSSKRMLWEYFHIITGRCAVVVGIASLISGMKHLGDRYGGENAEGLNWALILWFLVGALVVLFKGNWVLGNEEDDSADLLHPKRIFSESENQTSGGMEVQLEPLHR</sequence>
<dbReference type="InterPro" id="IPR005018">
    <property type="entry name" value="DOMON_domain"/>
</dbReference>
<comment type="subcellular location">
    <subcellularLocation>
        <location evidence="1">Membrane</location>
    </subcellularLocation>
</comment>
<dbReference type="PANTHER" id="PTHR47281">
    <property type="entry name" value="OS09G0557700 PROTEIN"/>
    <property type="match status" value="1"/>
</dbReference>
<feature type="transmembrane region" description="Helical" evidence="7">
    <location>
        <begin position="626"/>
        <end position="645"/>
    </location>
</feature>
<dbReference type="PROSITE" id="PS50836">
    <property type="entry name" value="DOMON"/>
    <property type="match status" value="1"/>
</dbReference>
<feature type="transmembrane region" description="Helical" evidence="7">
    <location>
        <begin position="596"/>
        <end position="614"/>
    </location>
</feature>
<feature type="domain" description="Cytochrome b561" evidence="9">
    <location>
        <begin position="507"/>
        <end position="727"/>
    </location>
</feature>
<dbReference type="InterPro" id="IPR006593">
    <property type="entry name" value="Cyt_b561/ferric_Rdtase_TM"/>
</dbReference>
<evidence type="ECO:0000259" key="9">
    <source>
        <dbReference type="PROSITE" id="PS50939"/>
    </source>
</evidence>
<proteinExistence type="predicted"/>
<dbReference type="Gene3D" id="1.20.120.1770">
    <property type="match status" value="1"/>
</dbReference>
<keyword evidence="3 7" id="KW-0812">Transmembrane</keyword>
<gene>
    <name evidence="10" type="ORF">SI7747_16018673</name>
</gene>
<feature type="domain" description="DOMON" evidence="8">
    <location>
        <begin position="410"/>
        <end position="529"/>
    </location>
</feature>
<dbReference type="Pfam" id="PF03351">
    <property type="entry name" value="DOMON"/>
    <property type="match status" value="1"/>
</dbReference>
<dbReference type="SMART" id="SM00665">
    <property type="entry name" value="B561"/>
    <property type="match status" value="1"/>
</dbReference>
<evidence type="ECO:0000313" key="11">
    <source>
        <dbReference type="Proteomes" id="UP001189122"/>
    </source>
</evidence>
<keyword evidence="11" id="KW-1185">Reference proteome</keyword>
<keyword evidence="4" id="KW-0249">Electron transport</keyword>
<dbReference type="CDD" id="cd09631">
    <property type="entry name" value="DOMON_DOH"/>
    <property type="match status" value="2"/>
</dbReference>
<dbReference type="GO" id="GO:0016020">
    <property type="term" value="C:membrane"/>
    <property type="evidence" value="ECO:0007669"/>
    <property type="project" value="UniProtKB-SubCell"/>
</dbReference>
<feature type="transmembrane region" description="Helical" evidence="7">
    <location>
        <begin position="566"/>
        <end position="584"/>
    </location>
</feature>
<dbReference type="Pfam" id="PF25489">
    <property type="entry name" value="At5g54830"/>
    <property type="match status" value="1"/>
</dbReference>
<evidence type="ECO:0000259" key="8">
    <source>
        <dbReference type="PROSITE" id="PS50836"/>
    </source>
</evidence>
<keyword evidence="5 7" id="KW-1133">Transmembrane helix</keyword>
<evidence type="ECO:0000256" key="5">
    <source>
        <dbReference type="ARBA" id="ARBA00022989"/>
    </source>
</evidence>
<dbReference type="EMBL" id="LR743603">
    <property type="protein sequence ID" value="CAA2633138.1"/>
    <property type="molecule type" value="Genomic_DNA"/>
</dbReference>
<dbReference type="PANTHER" id="PTHR47281:SF1">
    <property type="entry name" value="OS09G0557700 PROTEIN"/>
    <property type="match status" value="1"/>
</dbReference>
<dbReference type="InterPro" id="IPR057443">
    <property type="entry name" value="At5g54830-like"/>
</dbReference>
<evidence type="ECO:0000256" key="1">
    <source>
        <dbReference type="ARBA" id="ARBA00004370"/>
    </source>
</evidence>
<dbReference type="InterPro" id="IPR045879">
    <property type="entry name" value="B561A"/>
</dbReference>